<feature type="transmembrane region" description="Helical" evidence="1">
    <location>
        <begin position="31"/>
        <end position="49"/>
    </location>
</feature>
<feature type="transmembrane region" description="Helical" evidence="1">
    <location>
        <begin position="7"/>
        <end position="25"/>
    </location>
</feature>
<keyword evidence="1" id="KW-1133">Transmembrane helix</keyword>
<sequence length="194" mass="21977">MKKTEKILAVIAFTSIILSMNHVPFGGAISALSFSVLALLYMYLSFALFNKIPFTRILKKKAYLNVSKLRILGTVLTGMFLSLSLIGMLFKLQLYPMADINLLTGILGLLIAAIISIIKYSTGKDKFYLDILKRIILVGVFGFLFTITPKESILEIRHRKHPEYVEAVKKAWADPDNQALWKKVEEESLKIYDE</sequence>
<dbReference type="RefSeq" id="WP_120239842.1">
    <property type="nucleotide sequence ID" value="NZ_RAPQ01000009.1"/>
</dbReference>
<evidence type="ECO:0000313" key="2">
    <source>
        <dbReference type="EMBL" id="RKE01972.1"/>
    </source>
</evidence>
<gene>
    <name evidence="2" type="ORF">BXY64_2047</name>
</gene>
<keyword evidence="1" id="KW-0812">Transmembrane</keyword>
<evidence type="ECO:0000256" key="1">
    <source>
        <dbReference type="SAM" id="Phobius"/>
    </source>
</evidence>
<name>A0A419X2N3_9BACT</name>
<keyword evidence="3" id="KW-1185">Reference proteome</keyword>
<dbReference type="AlphaFoldDB" id="A0A419X2N3"/>
<feature type="transmembrane region" description="Helical" evidence="1">
    <location>
        <begin position="69"/>
        <end position="90"/>
    </location>
</feature>
<dbReference type="Proteomes" id="UP000284531">
    <property type="component" value="Unassembled WGS sequence"/>
</dbReference>
<accession>A0A419X2N3</accession>
<proteinExistence type="predicted"/>
<feature type="transmembrane region" description="Helical" evidence="1">
    <location>
        <begin position="102"/>
        <end position="120"/>
    </location>
</feature>
<organism evidence="2 3">
    <name type="scientific">Marinifilum flexuosum</name>
    <dbReference type="NCBI Taxonomy" id="1117708"/>
    <lineage>
        <taxon>Bacteria</taxon>
        <taxon>Pseudomonadati</taxon>
        <taxon>Bacteroidota</taxon>
        <taxon>Bacteroidia</taxon>
        <taxon>Marinilabiliales</taxon>
        <taxon>Marinifilaceae</taxon>
    </lineage>
</organism>
<evidence type="ECO:0000313" key="3">
    <source>
        <dbReference type="Proteomes" id="UP000284531"/>
    </source>
</evidence>
<dbReference type="EMBL" id="RAPQ01000009">
    <property type="protein sequence ID" value="RKE01972.1"/>
    <property type="molecule type" value="Genomic_DNA"/>
</dbReference>
<feature type="transmembrane region" description="Helical" evidence="1">
    <location>
        <begin position="127"/>
        <end position="147"/>
    </location>
</feature>
<dbReference type="OrthoDB" id="1119089at2"/>
<reference evidence="2 3" key="1">
    <citation type="submission" date="2018-09" db="EMBL/GenBank/DDBJ databases">
        <title>Genomic Encyclopedia of Archaeal and Bacterial Type Strains, Phase II (KMG-II): from individual species to whole genera.</title>
        <authorList>
            <person name="Goeker M."/>
        </authorList>
    </citation>
    <scope>NUCLEOTIDE SEQUENCE [LARGE SCALE GENOMIC DNA]</scope>
    <source>
        <strain evidence="2 3">DSM 21950</strain>
    </source>
</reference>
<protein>
    <submittedName>
        <fullName evidence="2">Uncharacterized protein</fullName>
    </submittedName>
</protein>
<keyword evidence="1" id="KW-0472">Membrane</keyword>
<comment type="caution">
    <text evidence="2">The sequence shown here is derived from an EMBL/GenBank/DDBJ whole genome shotgun (WGS) entry which is preliminary data.</text>
</comment>